<dbReference type="CDD" id="cd18873">
    <property type="entry name" value="NUDIX_NadM_like"/>
    <property type="match status" value="1"/>
</dbReference>
<dbReference type="PROSITE" id="PS51462">
    <property type="entry name" value="NUDIX"/>
    <property type="match status" value="1"/>
</dbReference>
<accession>A0A7C9FR25</accession>
<reference evidence="2 3" key="1">
    <citation type="submission" date="2019-10" db="EMBL/GenBank/DDBJ databases">
        <title>Draft Genome Sequence of Cytophagaceae sp. SJW1-29.</title>
        <authorList>
            <person name="Choi A."/>
        </authorList>
    </citation>
    <scope>NUCLEOTIDE SEQUENCE [LARGE SCALE GENOMIC DNA]</scope>
    <source>
        <strain evidence="2 3">SJW1-29</strain>
    </source>
</reference>
<dbReference type="PANTHER" id="PTHR43736:SF4">
    <property type="entry name" value="SLR1690 PROTEIN"/>
    <property type="match status" value="1"/>
</dbReference>
<dbReference type="InterPro" id="IPR036388">
    <property type="entry name" value="WH-like_DNA-bd_sf"/>
</dbReference>
<dbReference type="Proteomes" id="UP000479293">
    <property type="component" value="Unassembled WGS sequence"/>
</dbReference>
<dbReference type="InterPro" id="IPR036390">
    <property type="entry name" value="WH_DNA-bd_sf"/>
</dbReference>
<evidence type="ECO:0000313" key="2">
    <source>
        <dbReference type="EMBL" id="MPR32772.1"/>
    </source>
</evidence>
<dbReference type="AlphaFoldDB" id="A0A7C9FR25"/>
<feature type="domain" description="Nudix hydrolase" evidence="1">
    <location>
        <begin position="20"/>
        <end position="152"/>
    </location>
</feature>
<evidence type="ECO:0000259" key="1">
    <source>
        <dbReference type="PROSITE" id="PS51462"/>
    </source>
</evidence>
<dbReference type="InterPro" id="IPR000086">
    <property type="entry name" value="NUDIX_hydrolase_dom"/>
</dbReference>
<dbReference type="SUPFAM" id="SSF46785">
    <property type="entry name" value="Winged helix' DNA-binding domain"/>
    <property type="match status" value="1"/>
</dbReference>
<dbReference type="EMBL" id="WHLY01000002">
    <property type="protein sequence ID" value="MPR32772.1"/>
    <property type="molecule type" value="Genomic_DNA"/>
</dbReference>
<sequence>MTNLQFSSPTSTYRYTHGDRILVAIDCIVFGYDENGLQSLLVKRHIEPGKGQWALMGGLLEEKETLDQAAKRILVKLTGMTDVYLEELKVFSDVTRDPVERTISVTYFALINIHNYEHQITHEYEARWFSISHLPDLLFDHKQMVDYAKAKLKYKAALHPIGFELLPKKFTLTQLRLLYDAIFETQLDKGNFRRMILASGLLVKLWEKDRSSSKKGAYFYQLDEARYREKFTSFLNLTPNSKELIG</sequence>
<dbReference type="InterPro" id="IPR015797">
    <property type="entry name" value="NUDIX_hydrolase-like_dom_sf"/>
</dbReference>
<dbReference type="RefSeq" id="WP_373330728.1">
    <property type="nucleotide sequence ID" value="NZ_WHLY01000002.1"/>
</dbReference>
<comment type="caution">
    <text evidence="2">The sequence shown here is derived from an EMBL/GenBank/DDBJ whole genome shotgun (WGS) entry which is preliminary data.</text>
</comment>
<dbReference type="Gene3D" id="3.90.79.10">
    <property type="entry name" value="Nucleoside Triphosphate Pyrophosphohydrolase"/>
    <property type="match status" value="1"/>
</dbReference>
<gene>
    <name evidence="2" type="ORF">GBK04_05230</name>
</gene>
<protein>
    <submittedName>
        <fullName evidence="2">NUDIX domain-containing protein</fullName>
    </submittedName>
</protein>
<dbReference type="Gene3D" id="1.10.10.10">
    <property type="entry name" value="Winged helix-like DNA-binding domain superfamily/Winged helix DNA-binding domain"/>
    <property type="match status" value="1"/>
</dbReference>
<name>A0A7C9FR25_9BACT</name>
<dbReference type="Pfam" id="PF21906">
    <property type="entry name" value="WHD_NrtR"/>
    <property type="match status" value="1"/>
</dbReference>
<dbReference type="Pfam" id="PF00293">
    <property type="entry name" value="NUDIX"/>
    <property type="match status" value="1"/>
</dbReference>
<dbReference type="PANTHER" id="PTHR43736">
    <property type="entry name" value="ADP-RIBOSE PYROPHOSPHATASE"/>
    <property type="match status" value="1"/>
</dbReference>
<organism evidence="2 3">
    <name type="scientific">Salmonirosea aquatica</name>
    <dbReference type="NCBI Taxonomy" id="2654236"/>
    <lineage>
        <taxon>Bacteria</taxon>
        <taxon>Pseudomonadati</taxon>
        <taxon>Bacteroidota</taxon>
        <taxon>Cytophagia</taxon>
        <taxon>Cytophagales</taxon>
        <taxon>Spirosomataceae</taxon>
        <taxon>Salmonirosea</taxon>
    </lineage>
</organism>
<evidence type="ECO:0000313" key="3">
    <source>
        <dbReference type="Proteomes" id="UP000479293"/>
    </source>
</evidence>
<proteinExistence type="predicted"/>
<dbReference type="InterPro" id="IPR054105">
    <property type="entry name" value="WHD_NrtR"/>
</dbReference>
<dbReference type="SUPFAM" id="SSF55811">
    <property type="entry name" value="Nudix"/>
    <property type="match status" value="1"/>
</dbReference>
<keyword evidence="3" id="KW-1185">Reference proteome</keyword>